<organism evidence="2">
    <name type="scientific">hydrothermal vent metagenome</name>
    <dbReference type="NCBI Taxonomy" id="652676"/>
    <lineage>
        <taxon>unclassified sequences</taxon>
        <taxon>metagenomes</taxon>
        <taxon>ecological metagenomes</taxon>
    </lineage>
</organism>
<name>A0A3B0Y9J1_9ZZZZ</name>
<dbReference type="PROSITE" id="PS51833">
    <property type="entry name" value="HDOD"/>
    <property type="match status" value="1"/>
</dbReference>
<dbReference type="InterPro" id="IPR013976">
    <property type="entry name" value="HDOD"/>
</dbReference>
<dbReference type="PANTHER" id="PTHR33525:SF3">
    <property type="entry name" value="RIBONUCLEASE Y"/>
    <property type="match status" value="1"/>
</dbReference>
<proteinExistence type="predicted"/>
<gene>
    <name evidence="2" type="ORF">MNBD_GAMMA12-1468</name>
</gene>
<dbReference type="InterPro" id="IPR052340">
    <property type="entry name" value="RNase_Y/CdgJ"/>
</dbReference>
<dbReference type="InterPro" id="IPR036754">
    <property type="entry name" value="YbaK/aa-tRNA-synt-asso_dom_sf"/>
</dbReference>
<dbReference type="AlphaFoldDB" id="A0A3B0Y9J1"/>
<dbReference type="Gene3D" id="3.90.960.10">
    <property type="entry name" value="YbaK/aminoacyl-tRNA synthetase-associated domain"/>
    <property type="match status" value="1"/>
</dbReference>
<dbReference type="GO" id="GO:0002161">
    <property type="term" value="F:aminoacyl-tRNA deacylase activity"/>
    <property type="evidence" value="ECO:0007669"/>
    <property type="project" value="InterPro"/>
</dbReference>
<dbReference type="PANTHER" id="PTHR33525">
    <property type="match status" value="1"/>
</dbReference>
<evidence type="ECO:0000259" key="1">
    <source>
        <dbReference type="PROSITE" id="PS51833"/>
    </source>
</evidence>
<dbReference type="Gene3D" id="1.10.3210.10">
    <property type="entry name" value="Hypothetical protein af1432"/>
    <property type="match status" value="1"/>
</dbReference>
<sequence length="458" mass="51765">MLPKEIQEYLHQREVTYTLIQHDPTDSAIQAALGLGIDPSRVAIASLVKDNLGTLLLIYPSSALLDIEALNNNLRREFALLSSNDINMEFPVYSHGQCLPLAMIYQMGAEVHSSFTNSKDVYFAVSNSTLCQISGNSFCQLQGPAMYDDFFVQLQKIKLDKPSKPQQHFRRNRKEIIRQRLEKIDSLPAMPTIAQRLLQLSNNPYAGARDLAMVIEQDPSLSAQLVRYARSPLYGFTGDLHSIQDVVSRVLGFDMVLDMAIGVSVGRMFRNPREGKLGLEHYWRHAIFCAVLTQKLTAAVKGPHKARPGMAYLCGLLHNFGFLLLGHLFPQEFMMLNKAITKFPNNSVIDLENTVVGVTHMELGVWLMKAWNMQDEIVFSIREHHNEYYRDTHCVYPNLVLVANRLLHEMEFGDEISSTIPQGLIDHLGLDMEKVQEILEQTLSEGQGLEYMALQMAA</sequence>
<reference evidence="2" key="1">
    <citation type="submission" date="2018-06" db="EMBL/GenBank/DDBJ databases">
        <authorList>
            <person name="Zhirakovskaya E."/>
        </authorList>
    </citation>
    <scope>NUCLEOTIDE SEQUENCE</scope>
</reference>
<evidence type="ECO:0000313" key="2">
    <source>
        <dbReference type="EMBL" id="VAW77468.1"/>
    </source>
</evidence>
<feature type="domain" description="HDOD" evidence="1">
    <location>
        <begin position="187"/>
        <end position="387"/>
    </location>
</feature>
<dbReference type="SUPFAM" id="SSF109604">
    <property type="entry name" value="HD-domain/PDEase-like"/>
    <property type="match status" value="1"/>
</dbReference>
<dbReference type="PIRSF" id="PIRSF036888">
    <property type="entry name" value="HDGYPm_UCP036888"/>
    <property type="match status" value="1"/>
</dbReference>
<protein>
    <recommendedName>
        <fullName evidence="1">HDOD domain-containing protein</fullName>
    </recommendedName>
</protein>
<accession>A0A3B0Y9J1</accession>
<dbReference type="InterPro" id="IPR014627">
    <property type="entry name" value="UCP036888_HDGYP-like"/>
</dbReference>
<dbReference type="EMBL" id="UOFL01000131">
    <property type="protein sequence ID" value="VAW77468.1"/>
    <property type="molecule type" value="Genomic_DNA"/>
</dbReference>
<dbReference type="Pfam" id="PF08668">
    <property type="entry name" value="HDOD"/>
    <property type="match status" value="1"/>
</dbReference>
<dbReference type="SUPFAM" id="SSF55826">
    <property type="entry name" value="YbaK/ProRS associated domain"/>
    <property type="match status" value="1"/>
</dbReference>